<keyword evidence="2" id="KW-0677">Repeat</keyword>
<feature type="repeat" description="WD" evidence="3">
    <location>
        <begin position="214"/>
        <end position="248"/>
    </location>
</feature>
<evidence type="ECO:0000256" key="3">
    <source>
        <dbReference type="PROSITE-ProRule" id="PRU00221"/>
    </source>
</evidence>
<dbReference type="GO" id="GO:0046540">
    <property type="term" value="C:U4/U6 x U5 tri-snRNP complex"/>
    <property type="evidence" value="ECO:0007669"/>
    <property type="project" value="TreeGrafter"/>
</dbReference>
<feature type="repeat" description="WD" evidence="3">
    <location>
        <begin position="152"/>
        <end position="193"/>
    </location>
</feature>
<dbReference type="PANTHER" id="PTHR19846">
    <property type="entry name" value="WD40 REPEAT PROTEIN"/>
    <property type="match status" value="1"/>
</dbReference>
<dbReference type="PROSITE" id="PS50082">
    <property type="entry name" value="WD_REPEATS_2"/>
    <property type="match status" value="5"/>
</dbReference>
<evidence type="ECO:0000313" key="5">
    <source>
        <dbReference type="EMBL" id="EEQ43959.1"/>
    </source>
</evidence>
<dbReference type="Proteomes" id="UP000001429">
    <property type="component" value="Chromosome R"/>
</dbReference>
<reference evidence="5 6" key="1">
    <citation type="journal article" date="2009" name="Nature">
        <title>Evolution of pathogenicity and sexual reproduction in eight Candida genomes.</title>
        <authorList>
            <person name="Butler G."/>
            <person name="Rasmussen M.D."/>
            <person name="Lin M.F."/>
            <person name="Santos M.A."/>
            <person name="Sakthikumar S."/>
            <person name="Munro C.A."/>
            <person name="Rheinbay E."/>
            <person name="Grabherr M."/>
            <person name="Forche A."/>
            <person name="Reedy J.L."/>
            <person name="Agrafioti I."/>
            <person name="Arnaud M.B."/>
            <person name="Bates S."/>
            <person name="Brown A.J."/>
            <person name="Brunke S."/>
            <person name="Costanzo M.C."/>
            <person name="Fitzpatrick D.A."/>
            <person name="de Groot P.W."/>
            <person name="Harris D."/>
            <person name="Hoyer L.L."/>
            <person name="Hube B."/>
            <person name="Klis F.M."/>
            <person name="Kodira C."/>
            <person name="Lennard N."/>
            <person name="Logue M.E."/>
            <person name="Martin R."/>
            <person name="Neiman A.M."/>
            <person name="Nikolaou E."/>
            <person name="Quail M.A."/>
            <person name="Quinn J."/>
            <person name="Santos M.C."/>
            <person name="Schmitzberger F.F."/>
            <person name="Sherlock G."/>
            <person name="Shah P."/>
            <person name="Silverstein K.A."/>
            <person name="Skrzypek M.S."/>
            <person name="Soll D."/>
            <person name="Staggs R."/>
            <person name="Stansfield I."/>
            <person name="Stumpf M.P."/>
            <person name="Sudbery P.E."/>
            <person name="Srikantha T."/>
            <person name="Zeng Q."/>
            <person name="Berman J."/>
            <person name="Berriman M."/>
            <person name="Heitman J."/>
            <person name="Gow N.A."/>
            <person name="Lorenz M.C."/>
            <person name="Birren B.W."/>
            <person name="Kellis M."/>
            <person name="Cuomo C.A."/>
        </authorList>
    </citation>
    <scope>NUCLEOTIDE SEQUENCE [LARGE SCALE GENOMIC DNA]</scope>
    <source>
        <strain evidence="5 6">WO-1</strain>
    </source>
</reference>
<dbReference type="CDD" id="cd00200">
    <property type="entry name" value="WD40"/>
    <property type="match status" value="1"/>
</dbReference>
<dbReference type="SUPFAM" id="SSF50978">
    <property type="entry name" value="WD40 repeat-like"/>
    <property type="match status" value="1"/>
</dbReference>
<dbReference type="PRINTS" id="PR00320">
    <property type="entry name" value="GPROTEINBRPT"/>
</dbReference>
<evidence type="ECO:0000256" key="4">
    <source>
        <dbReference type="SAM" id="MobiDB-lite"/>
    </source>
</evidence>
<dbReference type="PaxDb" id="5476-C4YMX8"/>
<dbReference type="PROSITE" id="PS00678">
    <property type="entry name" value="WD_REPEATS_1"/>
    <property type="match status" value="1"/>
</dbReference>
<protein>
    <submittedName>
        <fullName evidence="5">Uncharacterized protein</fullName>
    </submittedName>
</protein>
<dbReference type="SMART" id="SM00320">
    <property type="entry name" value="WD40"/>
    <property type="match status" value="7"/>
</dbReference>
<dbReference type="Pfam" id="PF00400">
    <property type="entry name" value="WD40"/>
    <property type="match status" value="7"/>
</dbReference>
<feature type="repeat" description="WD" evidence="3">
    <location>
        <begin position="305"/>
        <end position="346"/>
    </location>
</feature>
<evidence type="ECO:0000256" key="2">
    <source>
        <dbReference type="ARBA" id="ARBA00022737"/>
    </source>
</evidence>
<evidence type="ECO:0000256" key="1">
    <source>
        <dbReference type="ARBA" id="ARBA00022574"/>
    </source>
</evidence>
<dbReference type="GO" id="GO:0000398">
    <property type="term" value="P:mRNA splicing, via spliceosome"/>
    <property type="evidence" value="ECO:0007669"/>
    <property type="project" value="TreeGrafter"/>
</dbReference>
<dbReference type="OMA" id="LNEPICY"/>
<feature type="region of interest" description="Disordered" evidence="4">
    <location>
        <begin position="1"/>
        <end position="23"/>
    </location>
</feature>
<name>C4YMX8_CANAW</name>
<dbReference type="PANTHER" id="PTHR19846:SF0">
    <property type="entry name" value="PRE-MRNA PROCESSING FACTOR 4"/>
    <property type="match status" value="1"/>
</dbReference>
<dbReference type="InterPro" id="IPR015943">
    <property type="entry name" value="WD40/YVTN_repeat-like_dom_sf"/>
</dbReference>
<dbReference type="FunFam" id="2.130.10.10:FF:003236">
    <property type="entry name" value="U4/U6-U5 snRNP complex subunit"/>
    <property type="match status" value="1"/>
</dbReference>
<dbReference type="InterPro" id="IPR036322">
    <property type="entry name" value="WD40_repeat_dom_sf"/>
</dbReference>
<evidence type="ECO:0000313" key="6">
    <source>
        <dbReference type="Proteomes" id="UP000001429"/>
    </source>
</evidence>
<dbReference type="HOGENOM" id="CLU_000288_57_20_1"/>
<dbReference type="OrthoDB" id="540662at2759"/>
<keyword evidence="1 3" id="KW-0853">WD repeat</keyword>
<dbReference type="InterPro" id="IPR020472">
    <property type="entry name" value="WD40_PAC1"/>
</dbReference>
<organism evidence="5 6">
    <name type="scientific">Candida albicans (strain WO-1)</name>
    <name type="common">Yeast</name>
    <dbReference type="NCBI Taxonomy" id="294748"/>
    <lineage>
        <taxon>Eukaryota</taxon>
        <taxon>Fungi</taxon>
        <taxon>Dikarya</taxon>
        <taxon>Ascomycota</taxon>
        <taxon>Saccharomycotina</taxon>
        <taxon>Pichiomycetes</taxon>
        <taxon>Debaryomycetaceae</taxon>
        <taxon>Candida/Lodderomyces clade</taxon>
        <taxon>Candida</taxon>
    </lineage>
</organism>
<dbReference type="GO" id="GO:0030621">
    <property type="term" value="F:U4 snRNA binding"/>
    <property type="evidence" value="ECO:0007669"/>
    <property type="project" value="TreeGrafter"/>
</dbReference>
<accession>C4YMX8</accession>
<feature type="compositionally biased region" description="Basic and acidic residues" evidence="4">
    <location>
        <begin position="1"/>
        <end position="14"/>
    </location>
</feature>
<sequence>MEVDKLDHEIRVKEQEEEEEEEEEEVFYTPGPKELYDVRLEVLNYSLKQSAIRLQKLRQLKQSTTTTTPTTTTTTTGIPSQDEINILKSRRQLNSNLSKYEIYGSQFIPGNTRTISNIKISNNDKYIACGSWDGSINLLNSQDLSIFKKTPSGFHNEKISGLSWNNNDNQLVSGGNEGTINIWNVNENNNNNNNNNNEKDQNGLLLSSPIVSIKQAHNDRITKTLFHPINNLIISTSFDQTWKLWDLNKLSGQRDDLQCLVEQEGHSKPIFTGEIHPDGGLFMSGGLDGIVHIWDLRSGRSIVTLQKHMAGVYCLDWSPNGYQFVTGSGDCSLKIWDLRKLENNNSNNELYSIPAHTKLITDVKFYHQSRDIMQKQQQQQQDQQQDQDQDHVLGSEFNDGKFLVSCSYDGDVNIWSSDNWIKIKSLKGHTDKVMSCDISSTGKWIVSSGWDRSIKLWK</sequence>
<gene>
    <name evidence="5" type="ORF">CAWG_02215</name>
</gene>
<dbReference type="InterPro" id="IPR001680">
    <property type="entry name" value="WD40_rpt"/>
</dbReference>
<dbReference type="InterPro" id="IPR019775">
    <property type="entry name" value="WD40_repeat_CS"/>
</dbReference>
<dbReference type="EMBL" id="CM000309">
    <property type="protein sequence ID" value="EEQ43959.1"/>
    <property type="molecule type" value="Genomic_DNA"/>
</dbReference>
<dbReference type="GO" id="GO:0017070">
    <property type="term" value="F:U6 snRNA binding"/>
    <property type="evidence" value="ECO:0007669"/>
    <property type="project" value="TreeGrafter"/>
</dbReference>
<dbReference type="PROSITE" id="PS50294">
    <property type="entry name" value="WD_REPEATS_REGION"/>
    <property type="match status" value="5"/>
</dbReference>
<dbReference type="VEuPathDB" id="FungiDB:CAWG_02215"/>
<dbReference type="AlphaFoldDB" id="C4YMX8"/>
<dbReference type="Gene3D" id="2.130.10.10">
    <property type="entry name" value="YVTN repeat-like/Quinoprotein amine dehydrogenase"/>
    <property type="match status" value="3"/>
</dbReference>
<keyword evidence="6" id="KW-1185">Reference proteome</keyword>
<feature type="repeat" description="WD" evidence="3">
    <location>
        <begin position="426"/>
        <end position="458"/>
    </location>
</feature>
<feature type="repeat" description="WD" evidence="3">
    <location>
        <begin position="263"/>
        <end position="304"/>
    </location>
</feature>
<proteinExistence type="predicted"/>